<dbReference type="AlphaFoldDB" id="A0A2N8PHP0"/>
<dbReference type="EMBL" id="LJSN01000002">
    <property type="protein sequence ID" value="PNE40542.1"/>
    <property type="molecule type" value="Genomic_DNA"/>
</dbReference>
<reference evidence="4" key="1">
    <citation type="submission" date="2015-09" db="EMBL/GenBank/DDBJ databases">
        <authorList>
            <person name="Graham D.E."/>
            <person name="Mahan K.M."/>
            <person name="Klingeman D.M."/>
            <person name="Fida T."/>
            <person name="Giannone R.J."/>
            <person name="Hettich R.L."/>
            <person name="Parry R.J."/>
            <person name="Spain J.C."/>
        </authorList>
    </citation>
    <scope>NUCLEOTIDE SEQUENCE [LARGE SCALE GENOMIC DNA]</scope>
    <source>
        <strain evidence="4">JCM 4701</strain>
    </source>
</reference>
<evidence type="ECO:0000256" key="1">
    <source>
        <dbReference type="SAM" id="MobiDB-lite"/>
    </source>
</evidence>
<comment type="caution">
    <text evidence="3">The sequence shown here is derived from an EMBL/GenBank/DDBJ whole genome shotgun (WGS) entry which is preliminary data.</text>
</comment>
<feature type="region of interest" description="Disordered" evidence="1">
    <location>
        <begin position="230"/>
        <end position="255"/>
    </location>
</feature>
<evidence type="ECO:0000313" key="4">
    <source>
        <dbReference type="Proteomes" id="UP000236047"/>
    </source>
</evidence>
<keyword evidence="4" id="KW-1185">Reference proteome</keyword>
<name>A0A2N8PHP0_STRNR</name>
<sequence length="255" mass="27159">MVPALRLRRRPAWHIDFDLIESRFRHLTRVAVSVREGAISSTLLLRRLRAGSRRNATHTMFREVGRVIRTVQLLRFLSAAPLRRRVTAATNKVEAFNGFSQWIGFGNGGVITDNDPVEQEKTAKFHALLTNAVFSELACPGLALPRSGRQSASADRACRGTGPGVGDGGDAEVDDAAIEGAPVELGEFLRSPGEADLESFDFAEPAFTFGFGDAGEEVVADLDEPVALGGVGPEHGAANTGFSELGAGLSQASDS</sequence>
<dbReference type="Pfam" id="PF01526">
    <property type="entry name" value="DDE_Tnp_Tn3"/>
    <property type="match status" value="1"/>
</dbReference>
<gene>
    <name evidence="3" type="ORF">AOB60_06450</name>
</gene>
<organism evidence="3 4">
    <name type="scientific">Streptomyces noursei</name>
    <name type="common">Streptomyces albulus</name>
    <dbReference type="NCBI Taxonomy" id="1971"/>
    <lineage>
        <taxon>Bacteria</taxon>
        <taxon>Bacillati</taxon>
        <taxon>Actinomycetota</taxon>
        <taxon>Actinomycetes</taxon>
        <taxon>Kitasatosporales</taxon>
        <taxon>Streptomycetaceae</taxon>
        <taxon>Streptomyces</taxon>
    </lineage>
</organism>
<dbReference type="InterPro" id="IPR002513">
    <property type="entry name" value="Tn3_Tnp_DDE_dom"/>
</dbReference>
<evidence type="ECO:0000313" key="3">
    <source>
        <dbReference type="EMBL" id="PNE40542.1"/>
    </source>
</evidence>
<proteinExistence type="predicted"/>
<protein>
    <recommendedName>
        <fullName evidence="2">Tn3 transposase DDE domain-containing protein</fullName>
    </recommendedName>
</protein>
<dbReference type="GO" id="GO:0006313">
    <property type="term" value="P:DNA transposition"/>
    <property type="evidence" value="ECO:0007669"/>
    <property type="project" value="InterPro"/>
</dbReference>
<dbReference type="Proteomes" id="UP000236047">
    <property type="component" value="Unassembled WGS sequence"/>
</dbReference>
<feature type="domain" description="Tn3 transposase DDE" evidence="2">
    <location>
        <begin position="14"/>
        <end position="133"/>
    </location>
</feature>
<evidence type="ECO:0000259" key="2">
    <source>
        <dbReference type="Pfam" id="PF01526"/>
    </source>
</evidence>
<accession>A0A2N8PHP0</accession>
<dbReference type="RefSeq" id="WP_079182176.1">
    <property type="nucleotide sequence ID" value="NZ_LJSN01000002.1"/>
</dbReference>
<dbReference type="GO" id="GO:0004803">
    <property type="term" value="F:transposase activity"/>
    <property type="evidence" value="ECO:0007669"/>
    <property type="project" value="InterPro"/>
</dbReference>